<feature type="non-terminal residue" evidence="1">
    <location>
        <position position="1"/>
    </location>
</feature>
<gene>
    <name evidence="1" type="ORF">PIB30_001486</name>
</gene>
<accession>A0ABU6Q2I2</accession>
<organism evidence="1 2">
    <name type="scientific">Stylosanthes scabra</name>
    <dbReference type="NCBI Taxonomy" id="79078"/>
    <lineage>
        <taxon>Eukaryota</taxon>
        <taxon>Viridiplantae</taxon>
        <taxon>Streptophyta</taxon>
        <taxon>Embryophyta</taxon>
        <taxon>Tracheophyta</taxon>
        <taxon>Spermatophyta</taxon>
        <taxon>Magnoliopsida</taxon>
        <taxon>eudicotyledons</taxon>
        <taxon>Gunneridae</taxon>
        <taxon>Pentapetalae</taxon>
        <taxon>rosids</taxon>
        <taxon>fabids</taxon>
        <taxon>Fabales</taxon>
        <taxon>Fabaceae</taxon>
        <taxon>Papilionoideae</taxon>
        <taxon>50 kb inversion clade</taxon>
        <taxon>dalbergioids sensu lato</taxon>
        <taxon>Dalbergieae</taxon>
        <taxon>Pterocarpus clade</taxon>
        <taxon>Stylosanthes</taxon>
    </lineage>
</organism>
<name>A0ABU6Q2I2_9FABA</name>
<sequence length="123" mass="13085">NILLLKDPTIPGFPYAPTQNHPNLSKPKGNIGICKVRWLGGGSEKIGGGGGLGLLYYVLSLRLESHKNNVEEGAEDASGEHRHEASGGVLLLLSRATAGDCNRHCRDALHPLSLFSVLSSMSE</sequence>
<reference evidence="1 2" key="1">
    <citation type="journal article" date="2023" name="Plants (Basel)">
        <title>Bridging the Gap: Combining Genomics and Transcriptomics Approaches to Understand Stylosanthes scabra, an Orphan Legume from the Brazilian Caatinga.</title>
        <authorList>
            <person name="Ferreira-Neto J.R.C."/>
            <person name="da Silva M.D."/>
            <person name="Binneck E."/>
            <person name="de Melo N.F."/>
            <person name="da Silva R.H."/>
            <person name="de Melo A.L.T.M."/>
            <person name="Pandolfi V."/>
            <person name="Bustamante F.O."/>
            <person name="Brasileiro-Vidal A.C."/>
            <person name="Benko-Iseppon A.M."/>
        </authorList>
    </citation>
    <scope>NUCLEOTIDE SEQUENCE [LARGE SCALE GENOMIC DNA]</scope>
    <source>
        <tissue evidence="1">Leaves</tissue>
    </source>
</reference>
<comment type="caution">
    <text evidence="1">The sequence shown here is derived from an EMBL/GenBank/DDBJ whole genome shotgun (WGS) entry which is preliminary data.</text>
</comment>
<protein>
    <submittedName>
        <fullName evidence="1">Uncharacterized protein</fullName>
    </submittedName>
</protein>
<dbReference type="EMBL" id="JASCZI010000003">
    <property type="protein sequence ID" value="MED6106090.1"/>
    <property type="molecule type" value="Genomic_DNA"/>
</dbReference>
<keyword evidence="2" id="KW-1185">Reference proteome</keyword>
<dbReference type="Proteomes" id="UP001341840">
    <property type="component" value="Unassembled WGS sequence"/>
</dbReference>
<evidence type="ECO:0000313" key="2">
    <source>
        <dbReference type="Proteomes" id="UP001341840"/>
    </source>
</evidence>
<evidence type="ECO:0000313" key="1">
    <source>
        <dbReference type="EMBL" id="MED6106090.1"/>
    </source>
</evidence>
<proteinExistence type="predicted"/>